<evidence type="ECO:0000313" key="7">
    <source>
        <dbReference type="EMBL" id="MVT10733.1"/>
    </source>
</evidence>
<keyword evidence="3 5" id="KW-1133">Transmembrane helix</keyword>
<dbReference type="InterPro" id="IPR036259">
    <property type="entry name" value="MFS_trans_sf"/>
</dbReference>
<dbReference type="EMBL" id="WRXN01000010">
    <property type="protein sequence ID" value="MVT10733.1"/>
    <property type="molecule type" value="Genomic_DNA"/>
</dbReference>
<accession>A0A7K1U8N7</accession>
<dbReference type="AlphaFoldDB" id="A0A7K1U8N7"/>
<organism evidence="7 8">
    <name type="scientific">Chitinophaga tropicalis</name>
    <dbReference type="NCBI Taxonomy" id="2683588"/>
    <lineage>
        <taxon>Bacteria</taxon>
        <taxon>Pseudomonadati</taxon>
        <taxon>Bacteroidota</taxon>
        <taxon>Chitinophagia</taxon>
        <taxon>Chitinophagales</taxon>
        <taxon>Chitinophagaceae</taxon>
        <taxon>Chitinophaga</taxon>
    </lineage>
</organism>
<evidence type="ECO:0000259" key="6">
    <source>
        <dbReference type="PROSITE" id="PS50850"/>
    </source>
</evidence>
<gene>
    <name evidence="7" type="ORF">GO493_20850</name>
</gene>
<comment type="subcellular location">
    <subcellularLocation>
        <location evidence="1">Membrane</location>
        <topology evidence="1">Multi-pass membrane protein</topology>
    </subcellularLocation>
</comment>
<feature type="transmembrane region" description="Helical" evidence="5">
    <location>
        <begin position="329"/>
        <end position="346"/>
    </location>
</feature>
<dbReference type="PANTHER" id="PTHR11662">
    <property type="entry name" value="SOLUTE CARRIER FAMILY 17"/>
    <property type="match status" value="1"/>
</dbReference>
<dbReference type="GO" id="GO:0016020">
    <property type="term" value="C:membrane"/>
    <property type="evidence" value="ECO:0007669"/>
    <property type="project" value="UniProtKB-SubCell"/>
</dbReference>
<evidence type="ECO:0000256" key="2">
    <source>
        <dbReference type="ARBA" id="ARBA00022692"/>
    </source>
</evidence>
<evidence type="ECO:0000256" key="4">
    <source>
        <dbReference type="ARBA" id="ARBA00023136"/>
    </source>
</evidence>
<dbReference type="InterPro" id="IPR000849">
    <property type="entry name" value="Sugar_P_transporter"/>
</dbReference>
<name>A0A7K1U8N7_9BACT</name>
<dbReference type="InterPro" id="IPR011701">
    <property type="entry name" value="MFS"/>
</dbReference>
<reference evidence="7 8" key="1">
    <citation type="submission" date="2019-12" db="EMBL/GenBank/DDBJ databases">
        <title>Chitinophaga sp. strain ysch24 (GDMCC 1.1355), whole genome shotgun sequence.</title>
        <authorList>
            <person name="Zhang X."/>
        </authorList>
    </citation>
    <scope>NUCLEOTIDE SEQUENCE [LARGE SCALE GENOMIC DNA]</scope>
    <source>
        <strain evidence="8">ysch24</strain>
    </source>
</reference>
<protein>
    <submittedName>
        <fullName evidence="7">MFS transporter</fullName>
    </submittedName>
</protein>
<dbReference type="Proteomes" id="UP000461730">
    <property type="component" value="Unassembled WGS sequence"/>
</dbReference>
<dbReference type="PANTHER" id="PTHR11662:SF285">
    <property type="entry name" value="HEXURONATE TRANSPORTER"/>
    <property type="match status" value="1"/>
</dbReference>
<feature type="transmembrane region" description="Helical" evidence="5">
    <location>
        <begin position="256"/>
        <end position="276"/>
    </location>
</feature>
<dbReference type="GO" id="GO:0015134">
    <property type="term" value="F:hexuronate transmembrane transporter activity"/>
    <property type="evidence" value="ECO:0007669"/>
    <property type="project" value="TreeGrafter"/>
</dbReference>
<evidence type="ECO:0000313" key="8">
    <source>
        <dbReference type="Proteomes" id="UP000461730"/>
    </source>
</evidence>
<dbReference type="PROSITE" id="PS50850">
    <property type="entry name" value="MFS"/>
    <property type="match status" value="1"/>
</dbReference>
<feature type="transmembrane region" description="Helical" evidence="5">
    <location>
        <begin position="81"/>
        <end position="100"/>
    </location>
</feature>
<dbReference type="InterPro" id="IPR020846">
    <property type="entry name" value="MFS_dom"/>
</dbReference>
<feature type="transmembrane region" description="Helical" evidence="5">
    <location>
        <begin position="384"/>
        <end position="405"/>
    </location>
</feature>
<dbReference type="InterPro" id="IPR050382">
    <property type="entry name" value="MFS_Na/Anion_cotransporter"/>
</dbReference>
<feature type="transmembrane region" description="Helical" evidence="5">
    <location>
        <begin position="352"/>
        <end position="372"/>
    </location>
</feature>
<dbReference type="Pfam" id="PF07690">
    <property type="entry name" value="MFS_1"/>
    <property type="match status" value="1"/>
</dbReference>
<feature type="transmembrane region" description="Helical" evidence="5">
    <location>
        <begin position="55"/>
        <end position="74"/>
    </location>
</feature>
<evidence type="ECO:0000256" key="5">
    <source>
        <dbReference type="SAM" id="Phobius"/>
    </source>
</evidence>
<dbReference type="Gene3D" id="1.20.1250.20">
    <property type="entry name" value="MFS general substrate transporter like domains"/>
    <property type="match status" value="2"/>
</dbReference>
<dbReference type="SUPFAM" id="SSF103473">
    <property type="entry name" value="MFS general substrate transporter"/>
    <property type="match status" value="1"/>
</dbReference>
<dbReference type="PIRSF" id="PIRSF002808">
    <property type="entry name" value="Hexose_phosphate_transp"/>
    <property type="match status" value="1"/>
</dbReference>
<proteinExistence type="predicted"/>
<keyword evidence="8" id="KW-1185">Reference proteome</keyword>
<feature type="transmembrane region" description="Helical" evidence="5">
    <location>
        <begin position="425"/>
        <end position="445"/>
    </location>
</feature>
<feature type="transmembrane region" description="Helical" evidence="5">
    <location>
        <begin position="296"/>
        <end position="317"/>
    </location>
</feature>
<feature type="domain" description="Major facilitator superfamily (MFS) profile" evidence="6">
    <location>
        <begin position="16"/>
        <end position="449"/>
    </location>
</feature>
<comment type="caution">
    <text evidence="7">The sequence shown here is derived from an EMBL/GenBank/DDBJ whole genome shotgun (WGS) entry which is preliminary data.</text>
</comment>
<sequence>MKGMDSTTIGKYRWRICALLFFATTINYIDRQVIGLLKPILEQDFHWTETDYSHIVMAFSASYAAGLLFFGRLVDKIGTKMGYTLSIIVWSIAAMVHALAKTTLGFGLARVLLGLGESGNFPVAIKSVAEWFPKKERALATGIFNSGANIGAVVAPVVVPWLAGTYGWQHAFIWTGVIGFVWLIFWVFMYEIPARHKKLTQAEYDYIHSDDEDKPLTEGLPEGIKPVTAAATQAAEAADSQGKVTWGKLLGVKQTWAFVFGKLLTDPIWWFFLFWLPSYFSTTFNLDFKKPNLQLILVYTATTVGSIGGGYLSSWLIRKQWPVFKARKASMLFFAICVVPIMFAQYTNNVWIAVALISLAAAAHQAWSANIFTTASDMFPKYAVSSVVGIGGMAGSVGGILFPILVGDLLDYYKALGNLGAGYNILFTICAFMYLLAWIIMHFFAPKMERVKL</sequence>
<feature type="transmembrane region" description="Helical" evidence="5">
    <location>
        <begin position="171"/>
        <end position="190"/>
    </location>
</feature>
<evidence type="ECO:0000256" key="3">
    <source>
        <dbReference type="ARBA" id="ARBA00022989"/>
    </source>
</evidence>
<keyword evidence="2 5" id="KW-0812">Transmembrane</keyword>
<evidence type="ECO:0000256" key="1">
    <source>
        <dbReference type="ARBA" id="ARBA00004141"/>
    </source>
</evidence>
<keyword evidence="4 5" id="KW-0472">Membrane</keyword>
<dbReference type="CDD" id="cd17319">
    <property type="entry name" value="MFS_ExuT_GudP_like"/>
    <property type="match status" value="1"/>
</dbReference>